<proteinExistence type="predicted"/>
<organism evidence="1 2">
    <name type="scientific">Cyclotella atomus</name>
    <dbReference type="NCBI Taxonomy" id="382360"/>
    <lineage>
        <taxon>Eukaryota</taxon>
        <taxon>Sar</taxon>
        <taxon>Stramenopiles</taxon>
        <taxon>Ochrophyta</taxon>
        <taxon>Bacillariophyta</taxon>
        <taxon>Coscinodiscophyceae</taxon>
        <taxon>Thalassiosirophycidae</taxon>
        <taxon>Stephanodiscales</taxon>
        <taxon>Stephanodiscaceae</taxon>
        <taxon>Cyclotella</taxon>
    </lineage>
</organism>
<protein>
    <submittedName>
        <fullName evidence="1">Uncharacterized protein</fullName>
    </submittedName>
</protein>
<dbReference type="AlphaFoldDB" id="A0ABD3Q198"/>
<dbReference type="Proteomes" id="UP001530400">
    <property type="component" value="Unassembled WGS sequence"/>
</dbReference>
<keyword evidence="2" id="KW-1185">Reference proteome</keyword>
<evidence type="ECO:0000313" key="2">
    <source>
        <dbReference type="Proteomes" id="UP001530400"/>
    </source>
</evidence>
<sequence length="312" mass="34409">MISPKSSAAAAPAVVLPSLSAAATVITAEAESTEPKQYQTTTTEQSQILTSINTTLTSLKSSHIQKYSNQGQQKCTFHLQCMDATVDSIKSQLQSVTESVEDDLLDGQLYKFRFSRQHHLEEEDDSTSSEEEQDVSFDDDDILDAEAYNKVRELRRRTREVAGRVISVREEALEGALGVAGKSLEELLRVHGFCDQQPTEDEGENEDAAENTRISEVPLNSALKNLTSTLQNVDSGLYRKLESIKETIGTIDSAVDKCQRVARGEENVLSQTEQALIAASNVRERVVVEEEEVGEETMNDVDRNLARLLAGL</sequence>
<gene>
    <name evidence="1" type="ORF">ACHAWO_010934</name>
</gene>
<name>A0ABD3Q198_9STRA</name>
<reference evidence="1 2" key="1">
    <citation type="submission" date="2024-10" db="EMBL/GenBank/DDBJ databases">
        <title>Updated reference genomes for cyclostephanoid diatoms.</title>
        <authorList>
            <person name="Roberts W.R."/>
            <person name="Alverson A.J."/>
        </authorList>
    </citation>
    <scope>NUCLEOTIDE SEQUENCE [LARGE SCALE GENOMIC DNA]</scope>
    <source>
        <strain evidence="1 2">AJA010-31</strain>
    </source>
</reference>
<comment type="caution">
    <text evidence="1">The sequence shown here is derived from an EMBL/GenBank/DDBJ whole genome shotgun (WGS) entry which is preliminary data.</text>
</comment>
<accession>A0ABD3Q198</accession>
<dbReference type="EMBL" id="JALLPJ020000371">
    <property type="protein sequence ID" value="KAL3794083.1"/>
    <property type="molecule type" value="Genomic_DNA"/>
</dbReference>
<evidence type="ECO:0000313" key="1">
    <source>
        <dbReference type="EMBL" id="KAL3794083.1"/>
    </source>
</evidence>